<evidence type="ECO:0000256" key="3">
    <source>
        <dbReference type="ARBA" id="ARBA00023013"/>
    </source>
</evidence>
<keyword evidence="3" id="KW-0649">Protein kinase inhibitor</keyword>
<evidence type="ECO:0000256" key="4">
    <source>
        <dbReference type="ARBA" id="ARBA00023306"/>
    </source>
</evidence>
<dbReference type="InterPro" id="IPR003175">
    <property type="entry name" value="CDI_dom"/>
</dbReference>
<comment type="caution">
    <text evidence="7">The sequence shown here is derived from an EMBL/GenBank/DDBJ whole genome shotgun (WGS) entry which is preliminary data.</text>
</comment>
<gene>
    <name evidence="7" type="ORF">TEA_023812</name>
</gene>
<feature type="region of interest" description="Disordered" evidence="5">
    <location>
        <begin position="145"/>
        <end position="174"/>
    </location>
</feature>
<feature type="domain" description="Cyclin-dependent kinase inhibitor" evidence="6">
    <location>
        <begin position="177"/>
        <end position="221"/>
    </location>
</feature>
<dbReference type="Pfam" id="PF02234">
    <property type="entry name" value="CDI"/>
    <property type="match status" value="1"/>
</dbReference>
<comment type="similarity">
    <text evidence="2">Belongs to the CDI family. ICK/KRP subfamily.</text>
</comment>
<dbReference type="PANTHER" id="PTHR46776">
    <property type="entry name" value="CYCLIN-DEPENDENT KINASE INHIBITOR 4-RELATED"/>
    <property type="match status" value="1"/>
</dbReference>
<dbReference type="PIRSF" id="PIRSF017811">
    <property type="entry name" value="CDK_inhib_pln"/>
    <property type="match status" value="1"/>
</dbReference>
<evidence type="ECO:0000256" key="1">
    <source>
        <dbReference type="ARBA" id="ARBA00004642"/>
    </source>
</evidence>
<protein>
    <recommendedName>
        <fullName evidence="6">Cyclin-dependent kinase inhibitor domain-containing protein</fullName>
    </recommendedName>
</protein>
<evidence type="ECO:0000313" key="7">
    <source>
        <dbReference type="EMBL" id="THG05258.1"/>
    </source>
</evidence>
<dbReference type="GO" id="GO:0005654">
    <property type="term" value="C:nucleoplasm"/>
    <property type="evidence" value="ECO:0007669"/>
    <property type="project" value="UniProtKB-SubCell"/>
</dbReference>
<dbReference type="Gene3D" id="4.10.365.10">
    <property type="entry name" value="p27"/>
    <property type="match status" value="1"/>
</dbReference>
<dbReference type="GO" id="GO:0051726">
    <property type="term" value="P:regulation of cell cycle"/>
    <property type="evidence" value="ECO:0007669"/>
    <property type="project" value="InterPro"/>
</dbReference>
<proteinExistence type="inferred from homology"/>
<evidence type="ECO:0000256" key="2">
    <source>
        <dbReference type="ARBA" id="ARBA00010274"/>
    </source>
</evidence>
<dbReference type="InterPro" id="IPR044898">
    <property type="entry name" value="CDI_dom_sf"/>
</dbReference>
<reference evidence="7 8" key="1">
    <citation type="journal article" date="2018" name="Proc. Natl. Acad. Sci. U.S.A.">
        <title>Draft genome sequence of Camellia sinensis var. sinensis provides insights into the evolution of the tea genome and tea quality.</title>
        <authorList>
            <person name="Wei C."/>
            <person name="Yang H."/>
            <person name="Wang S."/>
            <person name="Zhao J."/>
            <person name="Liu C."/>
            <person name="Gao L."/>
            <person name="Xia E."/>
            <person name="Lu Y."/>
            <person name="Tai Y."/>
            <person name="She G."/>
            <person name="Sun J."/>
            <person name="Cao H."/>
            <person name="Tong W."/>
            <person name="Gao Q."/>
            <person name="Li Y."/>
            <person name="Deng W."/>
            <person name="Jiang X."/>
            <person name="Wang W."/>
            <person name="Chen Q."/>
            <person name="Zhang S."/>
            <person name="Li H."/>
            <person name="Wu J."/>
            <person name="Wang P."/>
            <person name="Li P."/>
            <person name="Shi C."/>
            <person name="Zheng F."/>
            <person name="Jian J."/>
            <person name="Huang B."/>
            <person name="Shan D."/>
            <person name="Shi M."/>
            <person name="Fang C."/>
            <person name="Yue Y."/>
            <person name="Li F."/>
            <person name="Li D."/>
            <person name="Wei S."/>
            <person name="Han B."/>
            <person name="Jiang C."/>
            <person name="Yin Y."/>
            <person name="Xia T."/>
            <person name="Zhang Z."/>
            <person name="Bennetzen J.L."/>
            <person name="Zhao S."/>
            <person name="Wan X."/>
        </authorList>
    </citation>
    <scope>NUCLEOTIDE SEQUENCE [LARGE SCALE GENOMIC DNA]</scope>
    <source>
        <strain evidence="8">cv. Shuchazao</strain>
        <tissue evidence="7">Leaf</tissue>
    </source>
</reference>
<dbReference type="GO" id="GO:0004861">
    <property type="term" value="F:cyclin-dependent protein serine/threonine kinase inhibitor activity"/>
    <property type="evidence" value="ECO:0007669"/>
    <property type="project" value="InterPro"/>
</dbReference>
<accession>A0A4S4DQ90</accession>
<dbReference type="EMBL" id="SDRB02010652">
    <property type="protein sequence ID" value="THG05258.1"/>
    <property type="molecule type" value="Genomic_DNA"/>
</dbReference>
<organism evidence="7 8">
    <name type="scientific">Camellia sinensis var. sinensis</name>
    <name type="common">China tea</name>
    <dbReference type="NCBI Taxonomy" id="542762"/>
    <lineage>
        <taxon>Eukaryota</taxon>
        <taxon>Viridiplantae</taxon>
        <taxon>Streptophyta</taxon>
        <taxon>Embryophyta</taxon>
        <taxon>Tracheophyta</taxon>
        <taxon>Spermatophyta</taxon>
        <taxon>Magnoliopsida</taxon>
        <taxon>eudicotyledons</taxon>
        <taxon>Gunneridae</taxon>
        <taxon>Pentapetalae</taxon>
        <taxon>asterids</taxon>
        <taxon>Ericales</taxon>
        <taxon>Theaceae</taxon>
        <taxon>Camellia</taxon>
    </lineage>
</organism>
<name>A0A4S4DQ90_CAMSN</name>
<dbReference type="AlphaFoldDB" id="A0A4S4DQ90"/>
<evidence type="ECO:0000313" key="8">
    <source>
        <dbReference type="Proteomes" id="UP000306102"/>
    </source>
</evidence>
<keyword evidence="8" id="KW-1185">Reference proteome</keyword>
<keyword evidence="4" id="KW-0131">Cell cycle</keyword>
<evidence type="ECO:0000256" key="5">
    <source>
        <dbReference type="SAM" id="MobiDB-lite"/>
    </source>
</evidence>
<dbReference type="Proteomes" id="UP000306102">
    <property type="component" value="Unassembled WGS sequence"/>
</dbReference>
<sequence>MGKYMRKSKGIGEIQVMEVAYVGVRTRARALAMDAEPRSGTAKRRNVVGGAGRGELKFSSSLIQLRSRRRLVVTPADMEGSGRRTVSNGRCSSPVSDRVPASCCSSNASSEFAKESLKIVDLEENSVQLETSTCEFNCRERREMAPSSQLQAESGELESSARLSEANSGRRLTADKMPSETEIEEFFVAAEKSLQKQFTEKYNYDIVKDMPLEGRYEWVRIKP</sequence>
<comment type="subcellular location">
    <subcellularLocation>
        <location evidence="1">Nucleus</location>
        <location evidence="1">Nucleoplasm</location>
    </subcellularLocation>
</comment>
<evidence type="ECO:0000259" key="6">
    <source>
        <dbReference type="Pfam" id="PF02234"/>
    </source>
</evidence>
<dbReference type="STRING" id="542762.A0A4S4DQ90"/>
<dbReference type="InterPro" id="IPR044275">
    <property type="entry name" value="KRP"/>
</dbReference>